<organism evidence="2 3">
    <name type="scientific">Panicum virgatum</name>
    <name type="common">Blackwell switchgrass</name>
    <dbReference type="NCBI Taxonomy" id="38727"/>
    <lineage>
        <taxon>Eukaryota</taxon>
        <taxon>Viridiplantae</taxon>
        <taxon>Streptophyta</taxon>
        <taxon>Embryophyta</taxon>
        <taxon>Tracheophyta</taxon>
        <taxon>Spermatophyta</taxon>
        <taxon>Magnoliopsida</taxon>
        <taxon>Liliopsida</taxon>
        <taxon>Poales</taxon>
        <taxon>Poaceae</taxon>
        <taxon>PACMAD clade</taxon>
        <taxon>Panicoideae</taxon>
        <taxon>Panicodae</taxon>
        <taxon>Paniceae</taxon>
        <taxon>Panicinae</taxon>
        <taxon>Panicum</taxon>
        <taxon>Panicum sect. Hiantes</taxon>
    </lineage>
</organism>
<sequence>MVPAQRAGSELMPLSKFSKTTGRAIQLTRPYSNSNSRGKEYQGQSPKTKSGVGFLAIMKELS</sequence>
<keyword evidence="3" id="KW-1185">Reference proteome</keyword>
<evidence type="ECO:0000256" key="1">
    <source>
        <dbReference type="SAM" id="MobiDB-lite"/>
    </source>
</evidence>
<dbReference type="AlphaFoldDB" id="A0A8T0X8E8"/>
<feature type="compositionally biased region" description="Polar residues" evidence="1">
    <location>
        <begin position="17"/>
        <end position="48"/>
    </location>
</feature>
<evidence type="ECO:0000313" key="2">
    <source>
        <dbReference type="EMBL" id="KAG2651809.1"/>
    </source>
</evidence>
<gene>
    <name evidence="2" type="ORF">PVAP13_1NG316319</name>
</gene>
<proteinExistence type="predicted"/>
<protein>
    <submittedName>
        <fullName evidence="2">Uncharacterized protein</fullName>
    </submittedName>
</protein>
<comment type="caution">
    <text evidence="2">The sequence shown here is derived from an EMBL/GenBank/DDBJ whole genome shotgun (WGS) entry which is preliminary data.</text>
</comment>
<evidence type="ECO:0000313" key="3">
    <source>
        <dbReference type="Proteomes" id="UP000823388"/>
    </source>
</evidence>
<dbReference type="Proteomes" id="UP000823388">
    <property type="component" value="Chromosome 1N"/>
</dbReference>
<name>A0A8T0X8E8_PANVG</name>
<dbReference type="EMBL" id="CM029038">
    <property type="protein sequence ID" value="KAG2651809.1"/>
    <property type="molecule type" value="Genomic_DNA"/>
</dbReference>
<reference evidence="2 3" key="1">
    <citation type="submission" date="2020-05" db="EMBL/GenBank/DDBJ databases">
        <title>WGS assembly of Panicum virgatum.</title>
        <authorList>
            <person name="Lovell J.T."/>
            <person name="Jenkins J."/>
            <person name="Shu S."/>
            <person name="Juenger T.E."/>
            <person name="Schmutz J."/>
        </authorList>
    </citation>
    <scope>NUCLEOTIDE SEQUENCE [LARGE SCALE GENOMIC DNA]</scope>
    <source>
        <strain evidence="3">cv. AP13</strain>
    </source>
</reference>
<feature type="region of interest" description="Disordered" evidence="1">
    <location>
        <begin position="1"/>
        <end position="49"/>
    </location>
</feature>
<accession>A0A8T0X8E8</accession>